<dbReference type="AlphaFoldDB" id="A0A6L9E794"/>
<evidence type="ECO:0000259" key="2">
    <source>
        <dbReference type="Pfam" id="PF07635"/>
    </source>
</evidence>
<keyword evidence="4" id="KW-1185">Reference proteome</keyword>
<evidence type="ECO:0000256" key="1">
    <source>
        <dbReference type="SAM" id="Phobius"/>
    </source>
</evidence>
<feature type="transmembrane region" description="Helical" evidence="1">
    <location>
        <begin position="102"/>
        <end position="123"/>
    </location>
</feature>
<sequence>MANTFKSKWADYVIFGLSIFLIFCLLFESYIELPPLVAWIGRWHPLILHFPIVLLIIVIFLDPSRSRISQLLLTIAVLSALLTAISGFFLGKETGSQGDLLFWHKWLGATLAILAAIWYGLLAMGRRPKFLIRGMQILMGGLIVFTGHYGGMVTHGEDFLALPSARKSQEIPENPLIYTHIVQPILENNCVQCHNPNKQKGGLLMTDLSALLKGGESGNTIIPGQPEQSEMIRRLHLPSGDEEHMPPEGERPLEADEIRILERWIALGAPDTMRLEHLEPSEPLSQLIRDLMIPDPLKKWETLPAVADSTLINLSSDYLSLIRMAGTTNALKVNAYKPPEYHAQMLLDLMPIRENIVELDLSGLPIGQDELSFAANCPNLEWLEIDQTPISDEEIDTLRILQKIRLLKVFETGIGDKSVGLFREWKTLKNLYIWDTEISPSVLEEFKTENPGILINTGIDSEIRSYFVDSDSIPTE</sequence>
<dbReference type="RefSeq" id="WP_161433316.1">
    <property type="nucleotide sequence ID" value="NZ_WXYO01000001.1"/>
</dbReference>
<comment type="caution">
    <text evidence="3">The sequence shown here is derived from an EMBL/GenBank/DDBJ whole genome shotgun (WGS) entry which is preliminary data.</text>
</comment>
<gene>
    <name evidence="3" type="ORF">GTQ38_00755</name>
</gene>
<reference evidence="3 4" key="1">
    <citation type="submission" date="2020-01" db="EMBL/GenBank/DDBJ databases">
        <title>Bacteria diversity of Porities sp.</title>
        <authorList>
            <person name="Wang G."/>
        </authorList>
    </citation>
    <scope>NUCLEOTIDE SEQUENCE [LARGE SCALE GENOMIC DNA]</scope>
    <source>
        <strain evidence="3 4">R33</strain>
    </source>
</reference>
<dbReference type="Pfam" id="PF07635">
    <property type="entry name" value="PSCyt1"/>
    <property type="match status" value="1"/>
</dbReference>
<dbReference type="SUPFAM" id="SSF52047">
    <property type="entry name" value="RNI-like"/>
    <property type="match status" value="1"/>
</dbReference>
<organism evidence="3 4">
    <name type="scientific">Poritiphilus flavus</name>
    <dbReference type="NCBI Taxonomy" id="2697053"/>
    <lineage>
        <taxon>Bacteria</taxon>
        <taxon>Pseudomonadati</taxon>
        <taxon>Bacteroidota</taxon>
        <taxon>Flavobacteriia</taxon>
        <taxon>Flavobacteriales</taxon>
        <taxon>Flavobacteriaceae</taxon>
        <taxon>Poritiphilus</taxon>
    </lineage>
</organism>
<evidence type="ECO:0000313" key="4">
    <source>
        <dbReference type="Proteomes" id="UP000475249"/>
    </source>
</evidence>
<dbReference type="EMBL" id="WXYO01000001">
    <property type="protein sequence ID" value="NAS10511.1"/>
    <property type="molecule type" value="Genomic_DNA"/>
</dbReference>
<name>A0A6L9E794_9FLAO</name>
<feature type="transmembrane region" description="Helical" evidence="1">
    <location>
        <begin position="43"/>
        <end position="61"/>
    </location>
</feature>
<dbReference type="InterPro" id="IPR011429">
    <property type="entry name" value="Cyt_c_Planctomycete-type"/>
</dbReference>
<keyword evidence="1" id="KW-1133">Transmembrane helix</keyword>
<feature type="transmembrane region" description="Helical" evidence="1">
    <location>
        <begin position="12"/>
        <end position="31"/>
    </location>
</feature>
<proteinExistence type="predicted"/>
<feature type="transmembrane region" description="Helical" evidence="1">
    <location>
        <begin position="68"/>
        <end position="90"/>
    </location>
</feature>
<dbReference type="Proteomes" id="UP000475249">
    <property type="component" value="Unassembled WGS sequence"/>
</dbReference>
<dbReference type="PANTHER" id="PTHR35889">
    <property type="entry name" value="CYCLOINULO-OLIGOSACCHARIDE FRUCTANOTRANSFERASE-RELATED"/>
    <property type="match status" value="1"/>
</dbReference>
<dbReference type="InterPro" id="IPR032675">
    <property type="entry name" value="LRR_dom_sf"/>
</dbReference>
<protein>
    <recommendedName>
        <fullName evidence="2">Cytochrome C Planctomycete-type domain-containing protein</fullName>
    </recommendedName>
</protein>
<dbReference type="PANTHER" id="PTHR35889:SF3">
    <property type="entry name" value="F-BOX DOMAIN-CONTAINING PROTEIN"/>
    <property type="match status" value="1"/>
</dbReference>
<keyword evidence="1" id="KW-0812">Transmembrane</keyword>
<accession>A0A6L9E794</accession>
<feature type="domain" description="Cytochrome C Planctomycete-type" evidence="2">
    <location>
        <begin position="190"/>
        <end position="249"/>
    </location>
</feature>
<evidence type="ECO:0000313" key="3">
    <source>
        <dbReference type="EMBL" id="NAS10511.1"/>
    </source>
</evidence>
<feature type="transmembrane region" description="Helical" evidence="1">
    <location>
        <begin position="130"/>
        <end position="150"/>
    </location>
</feature>
<dbReference type="Gene3D" id="3.80.10.10">
    <property type="entry name" value="Ribonuclease Inhibitor"/>
    <property type="match status" value="1"/>
</dbReference>
<keyword evidence="1" id="KW-0472">Membrane</keyword>